<feature type="transmembrane region" description="Helical" evidence="1">
    <location>
        <begin position="15"/>
        <end position="35"/>
    </location>
</feature>
<evidence type="ECO:0000313" key="2">
    <source>
        <dbReference type="EMBL" id="PWN05504.1"/>
    </source>
</evidence>
<feature type="transmembrane region" description="Helical" evidence="1">
    <location>
        <begin position="41"/>
        <end position="62"/>
    </location>
</feature>
<evidence type="ECO:0000313" key="3">
    <source>
        <dbReference type="Proteomes" id="UP000245533"/>
    </source>
</evidence>
<keyword evidence="1" id="KW-0812">Transmembrane</keyword>
<dbReference type="RefSeq" id="WP_109647533.1">
    <property type="nucleotide sequence ID" value="NZ_QGGB01000009.1"/>
</dbReference>
<keyword evidence="1" id="KW-1133">Transmembrane helix</keyword>
<gene>
    <name evidence="2" type="ORF">DDZ15_12920</name>
</gene>
<keyword evidence="1" id="KW-0472">Membrane</keyword>
<sequence>MKTARIKLDYNKSGLWISGLLLISFIAFWPTYYAVLSDSGFFVHFHAATAIIWFALLIIQPALIRKRKLKLHRLLGNMSYPVAGLVLISILLLAHNKISTAPESFYAIRTYLLYLQISLAFVFAVTYAFAILYRKTKPVHARLMVATSFTFIDPVFARLINSYLPDIAISGQFITFGLINMTLIALSIIDRNHSKARWVFPGLLILYLVIEIPIFFDLTGLPWWQSFAAWFASI</sequence>
<name>A0A316TT93_9BACT</name>
<feature type="transmembrane region" description="Helical" evidence="1">
    <location>
        <begin position="74"/>
        <end position="93"/>
    </location>
</feature>
<dbReference type="OrthoDB" id="822156at2"/>
<accession>A0A316TT93</accession>
<keyword evidence="3" id="KW-1185">Reference proteome</keyword>
<organism evidence="2 3">
    <name type="scientific">Rhodohalobacter mucosus</name>
    <dbReference type="NCBI Taxonomy" id="2079485"/>
    <lineage>
        <taxon>Bacteria</taxon>
        <taxon>Pseudomonadati</taxon>
        <taxon>Balneolota</taxon>
        <taxon>Balneolia</taxon>
        <taxon>Balneolales</taxon>
        <taxon>Balneolaceae</taxon>
        <taxon>Rhodohalobacter</taxon>
    </lineage>
</organism>
<evidence type="ECO:0000256" key="1">
    <source>
        <dbReference type="SAM" id="Phobius"/>
    </source>
</evidence>
<dbReference type="Proteomes" id="UP000245533">
    <property type="component" value="Unassembled WGS sequence"/>
</dbReference>
<proteinExistence type="predicted"/>
<protein>
    <submittedName>
        <fullName evidence="2">Uncharacterized protein</fullName>
    </submittedName>
</protein>
<reference evidence="2 3" key="1">
    <citation type="submission" date="2018-05" db="EMBL/GenBank/DDBJ databases">
        <title>Rhodohalobacter halophilus gen. nov., sp. nov., a moderately halophilic member of the family Balneolaceae.</title>
        <authorList>
            <person name="Liu Z.-W."/>
        </authorList>
    </citation>
    <scope>NUCLEOTIDE SEQUENCE [LARGE SCALE GENOMIC DNA]</scope>
    <source>
        <strain evidence="2 3">8A47</strain>
    </source>
</reference>
<feature type="transmembrane region" description="Helical" evidence="1">
    <location>
        <begin position="113"/>
        <end position="133"/>
    </location>
</feature>
<comment type="caution">
    <text evidence="2">The sequence shown here is derived from an EMBL/GenBank/DDBJ whole genome shotgun (WGS) entry which is preliminary data.</text>
</comment>
<feature type="transmembrane region" description="Helical" evidence="1">
    <location>
        <begin position="140"/>
        <end position="161"/>
    </location>
</feature>
<feature type="transmembrane region" description="Helical" evidence="1">
    <location>
        <begin position="167"/>
        <end position="186"/>
    </location>
</feature>
<dbReference type="EMBL" id="QGGB01000009">
    <property type="protein sequence ID" value="PWN05504.1"/>
    <property type="molecule type" value="Genomic_DNA"/>
</dbReference>
<feature type="transmembrane region" description="Helical" evidence="1">
    <location>
        <begin position="198"/>
        <end position="216"/>
    </location>
</feature>
<dbReference type="AlphaFoldDB" id="A0A316TT93"/>